<accession>A0A917G0Z6</accession>
<evidence type="ECO:0000313" key="1">
    <source>
        <dbReference type="EMBL" id="GGG17511.1"/>
    </source>
</evidence>
<sequence>MDQYPSKAIRFEFFDNNSAVLAWGTLKELGYSPVREDGHRVHIHLERGDLTSALEIAMAHGGRLIEEAPMEEACYTDTAYTMDSIRIPAHIVNEDRFDNYTESDPEQNRL</sequence>
<organism evidence="1 2">
    <name type="scientific">Paenibacillus abyssi</name>
    <dbReference type="NCBI Taxonomy" id="1340531"/>
    <lineage>
        <taxon>Bacteria</taxon>
        <taxon>Bacillati</taxon>
        <taxon>Bacillota</taxon>
        <taxon>Bacilli</taxon>
        <taxon>Bacillales</taxon>
        <taxon>Paenibacillaceae</taxon>
        <taxon>Paenibacillus</taxon>
    </lineage>
</organism>
<keyword evidence="2" id="KW-1185">Reference proteome</keyword>
<proteinExistence type="predicted"/>
<dbReference type="Proteomes" id="UP000644756">
    <property type="component" value="Unassembled WGS sequence"/>
</dbReference>
<dbReference type="RefSeq" id="WP_188532634.1">
    <property type="nucleotide sequence ID" value="NZ_BMGR01000013.1"/>
</dbReference>
<protein>
    <submittedName>
        <fullName evidence="1">Uncharacterized protein</fullName>
    </submittedName>
</protein>
<comment type="caution">
    <text evidence="1">The sequence shown here is derived from an EMBL/GenBank/DDBJ whole genome shotgun (WGS) entry which is preliminary data.</text>
</comment>
<gene>
    <name evidence="1" type="ORF">GCM10010916_37940</name>
</gene>
<dbReference type="AlphaFoldDB" id="A0A917G0Z6"/>
<dbReference type="EMBL" id="BMGR01000013">
    <property type="protein sequence ID" value="GGG17511.1"/>
    <property type="molecule type" value="Genomic_DNA"/>
</dbReference>
<reference evidence="1" key="1">
    <citation type="journal article" date="2014" name="Int. J. Syst. Evol. Microbiol.">
        <title>Complete genome sequence of Corynebacterium casei LMG S-19264T (=DSM 44701T), isolated from a smear-ripened cheese.</title>
        <authorList>
            <consortium name="US DOE Joint Genome Institute (JGI-PGF)"/>
            <person name="Walter F."/>
            <person name="Albersmeier A."/>
            <person name="Kalinowski J."/>
            <person name="Ruckert C."/>
        </authorList>
    </citation>
    <scope>NUCLEOTIDE SEQUENCE</scope>
    <source>
        <strain evidence="1">CGMCC 1.12987</strain>
    </source>
</reference>
<evidence type="ECO:0000313" key="2">
    <source>
        <dbReference type="Proteomes" id="UP000644756"/>
    </source>
</evidence>
<reference evidence="1" key="2">
    <citation type="submission" date="2020-09" db="EMBL/GenBank/DDBJ databases">
        <authorList>
            <person name="Sun Q."/>
            <person name="Zhou Y."/>
        </authorList>
    </citation>
    <scope>NUCLEOTIDE SEQUENCE</scope>
    <source>
        <strain evidence="1">CGMCC 1.12987</strain>
    </source>
</reference>
<name>A0A917G0Z6_9BACL</name>